<proteinExistence type="predicted"/>
<gene>
    <name evidence="1" type="ORF">SAMN04488564_102740</name>
</gene>
<evidence type="ECO:0000313" key="2">
    <source>
        <dbReference type="Proteomes" id="UP000198583"/>
    </source>
</evidence>
<dbReference type="EMBL" id="FOYL01000002">
    <property type="protein sequence ID" value="SFR05275.1"/>
    <property type="molecule type" value="Genomic_DNA"/>
</dbReference>
<dbReference type="Proteomes" id="UP000198583">
    <property type="component" value="Unassembled WGS sequence"/>
</dbReference>
<protein>
    <submittedName>
        <fullName evidence="1">Uncharacterized protein</fullName>
    </submittedName>
</protein>
<keyword evidence="2" id="KW-1185">Reference proteome</keyword>
<organism evidence="1 2">
    <name type="scientific">Lentzea waywayandensis</name>
    <dbReference type="NCBI Taxonomy" id="84724"/>
    <lineage>
        <taxon>Bacteria</taxon>
        <taxon>Bacillati</taxon>
        <taxon>Actinomycetota</taxon>
        <taxon>Actinomycetes</taxon>
        <taxon>Pseudonocardiales</taxon>
        <taxon>Pseudonocardiaceae</taxon>
        <taxon>Lentzea</taxon>
    </lineage>
</organism>
<sequence>MVRLTGAVEEAFTHDLRWEPSDLLGRVPSEPDWTAREVGVSDANGFLVGMIRAIRSRDHESELTDYKYYASFRDALGVLDLANADRLLRRPEGGVEEEYAGHQTWERGEKLHRIDSGQDKPEEYVALSLVEAAQVKRLIDAHWDRGCTHHVVLVDKRPVAVVTRVAKDPDSELAFTGDPEPQPSRLLAQAAREPRMDAVQTSMATAVETMARLSLRWRTEARAGETAGYAVFHQLTDVLDLDSAHAVVPEPQGRFSVPLNDSEKAGLTARLHLRDARREAQPIDGHFYFAVFGLLHEVMDLDNAHSLLRVDGSQQWEALQRDGQWLPTVKPRELHTLPLTKSGLDRVTRQVAKEQLTR</sequence>
<evidence type="ECO:0000313" key="1">
    <source>
        <dbReference type="EMBL" id="SFR05275.1"/>
    </source>
</evidence>
<name>A0A1I6DIJ0_9PSEU</name>
<reference evidence="2" key="1">
    <citation type="submission" date="2016-10" db="EMBL/GenBank/DDBJ databases">
        <authorList>
            <person name="Varghese N."/>
            <person name="Submissions S."/>
        </authorList>
    </citation>
    <scope>NUCLEOTIDE SEQUENCE [LARGE SCALE GENOMIC DNA]</scope>
    <source>
        <strain evidence="2">DSM 44232</strain>
    </source>
</reference>
<dbReference type="AlphaFoldDB" id="A0A1I6DIJ0"/>
<accession>A0A1I6DIJ0</accession>